<name>A0A0A2JPQ4_PENEN</name>
<dbReference type="EMBL" id="JQFZ01000230">
    <property type="protein sequence ID" value="KGO54220.1"/>
    <property type="molecule type" value="Genomic_DNA"/>
</dbReference>
<feature type="region of interest" description="Disordered" evidence="1">
    <location>
        <begin position="1"/>
        <end position="43"/>
    </location>
</feature>
<sequence>MGDPGISWRGNEGGEEGAMPTSEPTRDFPERDSHISLQSTESDFHIPDDAESLTLPTRRRTTKKVERLEMEIDRLTLYRKIDQIARKINTNQETTQYLLITNLSDNLRDYLLEKNIGGVRLTLDDQNILLRIMPSVQHGCIIGRCTIFLSQAMEIAGLSFESDRWEMTGAATKQGGFCAKEPDVSMVPKPHPLSTIVGAWPSLVVQIGLSESQSHFYKDVKWWLHNSNHNTRLVLLLKIHRQPFWVDVELWSEGLEIDPQPESPVIKQSIRVKEDVITSLEGSSLDIHLDYEMIMREARPSGQEDIVITQRMLRRICKEIV</sequence>
<dbReference type="GeneID" id="27676618"/>
<evidence type="ECO:0000313" key="3">
    <source>
        <dbReference type="Proteomes" id="UP000030143"/>
    </source>
</evidence>
<evidence type="ECO:0000256" key="1">
    <source>
        <dbReference type="SAM" id="MobiDB-lite"/>
    </source>
</evidence>
<dbReference type="AlphaFoldDB" id="A0A0A2JPQ4"/>
<protein>
    <submittedName>
        <fullName evidence="2">Uncharacterized protein</fullName>
    </submittedName>
</protein>
<feature type="compositionally biased region" description="Basic and acidic residues" evidence="1">
    <location>
        <begin position="24"/>
        <end position="34"/>
    </location>
</feature>
<dbReference type="RefSeq" id="XP_016596693.1">
    <property type="nucleotide sequence ID" value="XM_016741199.1"/>
</dbReference>
<dbReference type="OrthoDB" id="76567at2759"/>
<dbReference type="PhylomeDB" id="A0A0A2JPQ4"/>
<dbReference type="Proteomes" id="UP000030143">
    <property type="component" value="Unassembled WGS sequence"/>
</dbReference>
<dbReference type="VEuPathDB" id="FungiDB:PEXP_109710"/>
<evidence type="ECO:0000313" key="2">
    <source>
        <dbReference type="EMBL" id="KGO54220.1"/>
    </source>
</evidence>
<accession>A0A0A2JPQ4</accession>
<comment type="caution">
    <text evidence="2">The sequence shown here is derived from an EMBL/GenBank/DDBJ whole genome shotgun (WGS) entry which is preliminary data.</text>
</comment>
<reference evidence="2 3" key="1">
    <citation type="journal article" date="2015" name="Mol. Plant Microbe Interact.">
        <title>Genome, transcriptome, and functional analyses of Penicillium expansum provide new insights into secondary metabolism and pathogenicity.</title>
        <authorList>
            <person name="Ballester A.R."/>
            <person name="Marcet-Houben M."/>
            <person name="Levin E."/>
            <person name="Sela N."/>
            <person name="Selma-Lazaro C."/>
            <person name="Carmona L."/>
            <person name="Wisniewski M."/>
            <person name="Droby S."/>
            <person name="Gonzalez-Candelas L."/>
            <person name="Gabaldon T."/>
        </authorList>
    </citation>
    <scope>NUCLEOTIDE SEQUENCE [LARGE SCALE GENOMIC DNA]</scope>
    <source>
        <strain evidence="2 3">MD-8</strain>
    </source>
</reference>
<organism evidence="2 3">
    <name type="scientific">Penicillium expansum</name>
    <name type="common">Blue mold rot fungus</name>
    <dbReference type="NCBI Taxonomy" id="27334"/>
    <lineage>
        <taxon>Eukaryota</taxon>
        <taxon>Fungi</taxon>
        <taxon>Dikarya</taxon>
        <taxon>Ascomycota</taxon>
        <taxon>Pezizomycotina</taxon>
        <taxon>Eurotiomycetes</taxon>
        <taxon>Eurotiomycetidae</taxon>
        <taxon>Eurotiales</taxon>
        <taxon>Aspergillaceae</taxon>
        <taxon>Penicillium</taxon>
    </lineage>
</organism>
<keyword evidence="3" id="KW-1185">Reference proteome</keyword>
<gene>
    <name evidence="2" type="ORF">PEX2_039240</name>
</gene>
<proteinExistence type="predicted"/>
<dbReference type="HOGENOM" id="CLU_866277_0_0_1"/>